<gene>
    <name evidence="6" type="ORF">VCE7224_04482</name>
</gene>
<dbReference type="GO" id="GO:0015074">
    <property type="term" value="P:DNA integration"/>
    <property type="evidence" value="ECO:0007669"/>
    <property type="project" value="UniProtKB-KW"/>
</dbReference>
<dbReference type="InterPro" id="IPR050090">
    <property type="entry name" value="Tyrosine_recombinase_XerCD"/>
</dbReference>
<dbReference type="InterPro" id="IPR013762">
    <property type="entry name" value="Integrase-like_cat_sf"/>
</dbReference>
<dbReference type="GO" id="GO:0006310">
    <property type="term" value="P:DNA recombination"/>
    <property type="evidence" value="ECO:0007669"/>
    <property type="project" value="UniProtKB-KW"/>
</dbReference>
<dbReference type="EMBL" id="FLQZ01000176">
    <property type="protein sequence ID" value="SBT15677.1"/>
    <property type="molecule type" value="Genomic_DNA"/>
</dbReference>
<comment type="similarity">
    <text evidence="1">Belongs to the 'phage' integrase family.</text>
</comment>
<sequence>MDGVHFRQEEIDTFGFTQDEIDKHADKSSTVKYSGLLKDFLVVKANVTKYPKLKISIINGEQKASIHAQNQKDKDEPKKIDLPLIVKPNGTLAFLENTYIHWRANSARKLKYSTLEREALALMDFCRYCSLSEWSHPVTNIKEQMTYRSLTENTEQGAPSLYGDHLFDNLQEIDPETGIVINKGYAPSTAMLYVRVAAKFYSWLISCNFLTINKDYMPYKKELINFTKNYEYINESMLSHLDSAKFITIETSDLVQRFANSPLTNSVEPHKRLKPMTPDDREMFEYYLKHEANKELSLMAKLSLETGLRGQELISFPETYISDEYLDLDFIKVNIGLHNGCKTKYGKPRTIEIPSSLMGELFEYKLSNKRMEALKKVGIELGEDDNQIGDNAHGRLFVTRKGFPYAKSTFQRFMSDSRSDINDAINKGLSSIVKDKLKEISSEVLHFHEEKRRLTHKAIPRWYYRPHDLRSTFATRWLLRESKERKCPIDLLIDELAELMGHKSNKSTEKYINFLNEKIKRFNQARKKNTFLTSVIY</sequence>
<dbReference type="PANTHER" id="PTHR30349">
    <property type="entry name" value="PHAGE INTEGRASE-RELATED"/>
    <property type="match status" value="1"/>
</dbReference>
<reference evidence="7" key="1">
    <citation type="submission" date="2016-06" db="EMBL/GenBank/DDBJ databases">
        <authorList>
            <person name="Rodrigo-Torres L."/>
            <person name="Arahal D.R."/>
        </authorList>
    </citation>
    <scope>NUCLEOTIDE SEQUENCE [LARGE SCALE GENOMIC DNA]</scope>
    <source>
        <strain evidence="7">CECT 7224</strain>
    </source>
</reference>
<dbReference type="SUPFAM" id="SSF56349">
    <property type="entry name" value="DNA breaking-rejoining enzymes"/>
    <property type="match status" value="1"/>
</dbReference>
<keyword evidence="3" id="KW-0238">DNA-binding</keyword>
<keyword evidence="2" id="KW-0229">DNA integration</keyword>
<evidence type="ECO:0000256" key="2">
    <source>
        <dbReference type="ARBA" id="ARBA00022908"/>
    </source>
</evidence>
<dbReference type="PROSITE" id="PS51898">
    <property type="entry name" value="TYR_RECOMBINASE"/>
    <property type="match status" value="1"/>
</dbReference>
<dbReference type="PANTHER" id="PTHR30349:SF41">
    <property type="entry name" value="INTEGRASE_RECOMBINASE PROTEIN MJ0367-RELATED"/>
    <property type="match status" value="1"/>
</dbReference>
<evidence type="ECO:0000256" key="1">
    <source>
        <dbReference type="ARBA" id="ARBA00008857"/>
    </source>
</evidence>
<evidence type="ECO:0000259" key="5">
    <source>
        <dbReference type="PROSITE" id="PS51898"/>
    </source>
</evidence>
<dbReference type="InterPro" id="IPR011010">
    <property type="entry name" value="DNA_brk_join_enz"/>
</dbReference>
<dbReference type="CDD" id="cd00397">
    <property type="entry name" value="DNA_BRE_C"/>
    <property type="match status" value="1"/>
</dbReference>
<dbReference type="AlphaFoldDB" id="A0A1C3JKS1"/>
<dbReference type="Proteomes" id="UP000092819">
    <property type="component" value="Unassembled WGS sequence"/>
</dbReference>
<dbReference type="GO" id="GO:0003677">
    <property type="term" value="F:DNA binding"/>
    <property type="evidence" value="ECO:0007669"/>
    <property type="project" value="UniProtKB-KW"/>
</dbReference>
<evidence type="ECO:0000256" key="3">
    <source>
        <dbReference type="ARBA" id="ARBA00023125"/>
    </source>
</evidence>
<accession>A0A1C3JKS1</accession>
<protein>
    <submittedName>
        <fullName evidence="6">Phage integrase family protein</fullName>
    </submittedName>
</protein>
<organism evidence="6 7">
    <name type="scientific">Vibrio celticus</name>
    <dbReference type="NCBI Taxonomy" id="446372"/>
    <lineage>
        <taxon>Bacteria</taxon>
        <taxon>Pseudomonadati</taxon>
        <taxon>Pseudomonadota</taxon>
        <taxon>Gammaproteobacteria</taxon>
        <taxon>Vibrionales</taxon>
        <taxon>Vibrionaceae</taxon>
        <taxon>Vibrio</taxon>
    </lineage>
</organism>
<name>A0A1C3JKS1_9VIBR</name>
<proteinExistence type="inferred from homology"/>
<evidence type="ECO:0000313" key="6">
    <source>
        <dbReference type="EMBL" id="SBT15677.1"/>
    </source>
</evidence>
<keyword evidence="7" id="KW-1185">Reference proteome</keyword>
<feature type="domain" description="Tyr recombinase" evidence="5">
    <location>
        <begin position="271"/>
        <end position="524"/>
    </location>
</feature>
<dbReference type="Gene3D" id="1.10.443.10">
    <property type="entry name" value="Intergrase catalytic core"/>
    <property type="match status" value="1"/>
</dbReference>
<dbReference type="InterPro" id="IPR002104">
    <property type="entry name" value="Integrase_catalytic"/>
</dbReference>
<evidence type="ECO:0000313" key="7">
    <source>
        <dbReference type="Proteomes" id="UP000092819"/>
    </source>
</evidence>
<keyword evidence="4" id="KW-0233">DNA recombination</keyword>
<evidence type="ECO:0000256" key="4">
    <source>
        <dbReference type="ARBA" id="ARBA00023172"/>
    </source>
</evidence>